<keyword evidence="1" id="KW-0812">Transmembrane</keyword>
<dbReference type="AlphaFoldDB" id="A0A6J4PY85"/>
<proteinExistence type="predicted"/>
<feature type="transmembrane region" description="Helical" evidence="1">
    <location>
        <begin position="105"/>
        <end position="126"/>
    </location>
</feature>
<feature type="transmembrane region" description="Helical" evidence="1">
    <location>
        <begin position="53"/>
        <end position="70"/>
    </location>
</feature>
<evidence type="ECO:0000256" key="1">
    <source>
        <dbReference type="SAM" id="Phobius"/>
    </source>
</evidence>
<name>A0A6J4PY85_9BACT</name>
<evidence type="ECO:0000313" key="2">
    <source>
        <dbReference type="EMBL" id="CAA9425391.1"/>
    </source>
</evidence>
<gene>
    <name evidence="2" type="ORF">AVDCRST_MAG74-3513</name>
</gene>
<sequence length="129" mass="13711">MDYESKFNGAGGTSGGVLEFFIGLGMTVAGAYLLTNQVTVTSGFWSYRGYNTFGLSLLPLIFGIGILFFNGKSIVGWLLTFAGVVVIFAGIITNLQIYFQPTSLFNTIIMLALLAGGIGLVARSLVAHK</sequence>
<reference evidence="2" key="1">
    <citation type="submission" date="2020-02" db="EMBL/GenBank/DDBJ databases">
        <authorList>
            <person name="Meier V. D."/>
        </authorList>
    </citation>
    <scope>NUCLEOTIDE SEQUENCE</scope>
    <source>
        <strain evidence="2">AVDCRST_MAG74</strain>
    </source>
</reference>
<feature type="transmembrane region" description="Helical" evidence="1">
    <location>
        <begin position="12"/>
        <end position="33"/>
    </location>
</feature>
<keyword evidence="1" id="KW-1133">Transmembrane helix</keyword>
<keyword evidence="1" id="KW-0472">Membrane</keyword>
<accession>A0A6J4PY85</accession>
<organism evidence="2">
    <name type="scientific">uncultured Pyrinomonadaceae bacterium</name>
    <dbReference type="NCBI Taxonomy" id="2283094"/>
    <lineage>
        <taxon>Bacteria</taxon>
        <taxon>Pseudomonadati</taxon>
        <taxon>Acidobacteriota</taxon>
        <taxon>Blastocatellia</taxon>
        <taxon>Blastocatellales</taxon>
        <taxon>Pyrinomonadaceae</taxon>
        <taxon>environmental samples</taxon>
    </lineage>
</organism>
<protein>
    <submittedName>
        <fullName evidence="2">Uncharacterized protein</fullName>
    </submittedName>
</protein>
<dbReference type="EMBL" id="CADCUR010000286">
    <property type="protein sequence ID" value="CAA9425391.1"/>
    <property type="molecule type" value="Genomic_DNA"/>
</dbReference>
<feature type="transmembrane region" description="Helical" evidence="1">
    <location>
        <begin position="77"/>
        <end position="99"/>
    </location>
</feature>